<dbReference type="EMBL" id="CM042040">
    <property type="protein sequence ID" value="KAI3717507.1"/>
    <property type="molecule type" value="Genomic_DNA"/>
</dbReference>
<reference evidence="2" key="1">
    <citation type="journal article" date="2022" name="Mol. Ecol. Resour.">
        <title>The genomes of chicory, endive, great burdock and yacon provide insights into Asteraceae palaeo-polyploidization history and plant inulin production.</title>
        <authorList>
            <person name="Fan W."/>
            <person name="Wang S."/>
            <person name="Wang H."/>
            <person name="Wang A."/>
            <person name="Jiang F."/>
            <person name="Liu H."/>
            <person name="Zhao H."/>
            <person name="Xu D."/>
            <person name="Zhang Y."/>
        </authorList>
    </citation>
    <scope>NUCLEOTIDE SEQUENCE [LARGE SCALE GENOMIC DNA]</scope>
    <source>
        <strain evidence="2">cv. Yunnan</strain>
    </source>
</reference>
<dbReference type="Proteomes" id="UP001056120">
    <property type="component" value="Linkage Group LG23"/>
</dbReference>
<gene>
    <name evidence="1" type="ORF">L1987_69172</name>
</gene>
<reference evidence="1 2" key="2">
    <citation type="journal article" date="2022" name="Mol. Ecol. Resour.">
        <title>The genomes of chicory, endive, great burdock and yacon provide insights into Asteraceae paleo-polyploidization history and plant inulin production.</title>
        <authorList>
            <person name="Fan W."/>
            <person name="Wang S."/>
            <person name="Wang H."/>
            <person name="Wang A."/>
            <person name="Jiang F."/>
            <person name="Liu H."/>
            <person name="Zhao H."/>
            <person name="Xu D."/>
            <person name="Zhang Y."/>
        </authorList>
    </citation>
    <scope>NUCLEOTIDE SEQUENCE [LARGE SCALE GENOMIC DNA]</scope>
    <source>
        <strain evidence="2">cv. Yunnan</strain>
        <tissue evidence="1">Leaves</tissue>
    </source>
</reference>
<proteinExistence type="predicted"/>
<evidence type="ECO:0000313" key="1">
    <source>
        <dbReference type="EMBL" id="KAI3717507.1"/>
    </source>
</evidence>
<comment type="caution">
    <text evidence="1">The sequence shown here is derived from an EMBL/GenBank/DDBJ whole genome shotgun (WGS) entry which is preliminary data.</text>
</comment>
<sequence>MEEDDVYDIEEEEYLAICNEYKENEENDFMISESGNHLILPAVSQFDAKDESENVIDNNEEDNVSSEATEIDHEEEPNALNLQMVIVKGKTHVVEVSEDCEFDNEEERKWMIEVKNPEVVELEVNFMKLEYEIKSLKDEVEASKLRATALVKENTYIKLERDMAMERIEDLKNMLKQMIHFKDAGKDISSKENDTILSMKKFIFDDENMHQKYDKTPHNETLGECVSGVKSIETCDEFQTSKKNNSQKSHEGIHDGEPVYDETPQTISSIINKDAQLDSKQWYEDKNQTEEDSGEVDINKLIKENNILDAKSEKTPVGFRIGVSNFQSPLTITGVEKVEFDVGNKQREEGNRKLQERFCSPYVDREGHPFQNVSGL</sequence>
<organism evidence="1 2">
    <name type="scientific">Smallanthus sonchifolius</name>
    <dbReference type="NCBI Taxonomy" id="185202"/>
    <lineage>
        <taxon>Eukaryota</taxon>
        <taxon>Viridiplantae</taxon>
        <taxon>Streptophyta</taxon>
        <taxon>Embryophyta</taxon>
        <taxon>Tracheophyta</taxon>
        <taxon>Spermatophyta</taxon>
        <taxon>Magnoliopsida</taxon>
        <taxon>eudicotyledons</taxon>
        <taxon>Gunneridae</taxon>
        <taxon>Pentapetalae</taxon>
        <taxon>asterids</taxon>
        <taxon>campanulids</taxon>
        <taxon>Asterales</taxon>
        <taxon>Asteraceae</taxon>
        <taxon>Asteroideae</taxon>
        <taxon>Heliantheae alliance</taxon>
        <taxon>Millerieae</taxon>
        <taxon>Smallanthus</taxon>
    </lineage>
</organism>
<name>A0ACB9B609_9ASTR</name>
<protein>
    <submittedName>
        <fullName evidence="1">Uncharacterized protein</fullName>
    </submittedName>
</protein>
<keyword evidence="2" id="KW-1185">Reference proteome</keyword>
<evidence type="ECO:0000313" key="2">
    <source>
        <dbReference type="Proteomes" id="UP001056120"/>
    </source>
</evidence>
<accession>A0ACB9B609</accession>